<keyword evidence="1" id="KW-1133">Transmembrane helix</keyword>
<name>A0A0D0QAV5_9RHOB</name>
<comment type="caution">
    <text evidence="2">The sequence shown here is derived from an EMBL/GenBank/DDBJ whole genome shotgun (WGS) entry which is preliminary data.</text>
</comment>
<feature type="transmembrane region" description="Helical" evidence="1">
    <location>
        <begin position="46"/>
        <end position="65"/>
    </location>
</feature>
<keyword evidence="3" id="KW-1185">Reference proteome</keyword>
<dbReference type="Proteomes" id="UP000035100">
    <property type="component" value="Unassembled WGS sequence"/>
</dbReference>
<accession>A0A0D0QAV5</accession>
<reference evidence="2 3" key="1">
    <citation type="submission" date="2013-01" db="EMBL/GenBank/DDBJ databases">
        <authorList>
            <person name="Fiebig A."/>
            <person name="Goeker M."/>
            <person name="Klenk H.-P.P."/>
        </authorList>
    </citation>
    <scope>NUCLEOTIDE SEQUENCE [LARGE SCALE GENOMIC DNA]</scope>
    <source>
        <strain evidence="2 3">DSM 24838</strain>
    </source>
</reference>
<feature type="transmembrane region" description="Helical" evidence="1">
    <location>
        <begin position="72"/>
        <end position="93"/>
    </location>
</feature>
<dbReference type="RefSeq" id="WP_018303575.1">
    <property type="nucleotide sequence ID" value="NZ_KB902299.1"/>
</dbReference>
<evidence type="ECO:0000313" key="3">
    <source>
        <dbReference type="Proteomes" id="UP000035100"/>
    </source>
</evidence>
<proteinExistence type="predicted"/>
<dbReference type="EMBL" id="AONG01000009">
    <property type="protein sequence ID" value="KIQ69437.1"/>
    <property type="molecule type" value="Genomic_DNA"/>
</dbReference>
<evidence type="ECO:0000256" key="1">
    <source>
        <dbReference type="SAM" id="Phobius"/>
    </source>
</evidence>
<protein>
    <submittedName>
        <fullName evidence="2">Uncharacterized protein</fullName>
    </submittedName>
</protein>
<dbReference type="PATRIC" id="fig|1123501.6.peg.1895"/>
<evidence type="ECO:0000313" key="2">
    <source>
        <dbReference type="EMBL" id="KIQ69437.1"/>
    </source>
</evidence>
<gene>
    <name evidence="2" type="ORF">Wenmar_01799</name>
</gene>
<sequence>MTARKLQTGLALIFLILGAWCLIAPAMVVRFTFQPEFNEATRQARFLVGCFGAQAVLNGTILLTARFTPTTFLVFGLVGSVPFFAFNIWFWLVEPVLNAWMLLDLAGNVGILACGLWGWALARREASSEAVLD</sequence>
<dbReference type="OrthoDB" id="7594441at2"/>
<keyword evidence="1" id="KW-0812">Transmembrane</keyword>
<dbReference type="eggNOG" id="ENOG5032S8U">
    <property type="taxonomic scope" value="Bacteria"/>
</dbReference>
<keyword evidence="1" id="KW-0472">Membrane</keyword>
<dbReference type="AlphaFoldDB" id="A0A0D0QAV5"/>
<organism evidence="2 3">
    <name type="scientific">Wenxinia marina DSM 24838</name>
    <dbReference type="NCBI Taxonomy" id="1123501"/>
    <lineage>
        <taxon>Bacteria</taxon>
        <taxon>Pseudomonadati</taxon>
        <taxon>Pseudomonadota</taxon>
        <taxon>Alphaproteobacteria</taxon>
        <taxon>Rhodobacterales</taxon>
        <taxon>Roseobacteraceae</taxon>
        <taxon>Wenxinia</taxon>
    </lineage>
</organism>
<feature type="transmembrane region" description="Helical" evidence="1">
    <location>
        <begin position="99"/>
        <end position="122"/>
    </location>
</feature>